<dbReference type="PANTHER" id="PTHR40267:SF1">
    <property type="entry name" value="BLR3294 PROTEIN"/>
    <property type="match status" value="1"/>
</dbReference>
<dbReference type="AlphaFoldDB" id="A0A1Q9A7M7"/>
<evidence type="ECO:0000313" key="2">
    <source>
        <dbReference type="Proteomes" id="UP000185598"/>
    </source>
</evidence>
<reference evidence="1 2" key="1">
    <citation type="submission" date="2016-09" db="EMBL/GenBank/DDBJ databases">
        <title>Rhizobium oryziradicis sp. nov., isolated from the root of rice.</title>
        <authorList>
            <person name="Zhao J."/>
            <person name="Zhang X."/>
        </authorList>
    </citation>
    <scope>NUCLEOTIDE SEQUENCE [LARGE SCALE GENOMIC DNA]</scope>
    <source>
        <strain evidence="1 2">14971</strain>
    </source>
</reference>
<dbReference type="Gene3D" id="3.40.50.12500">
    <property type="match status" value="1"/>
</dbReference>
<dbReference type="EMBL" id="MKIN01000021">
    <property type="protein sequence ID" value="OLP50577.1"/>
    <property type="molecule type" value="Genomic_DNA"/>
</dbReference>
<gene>
    <name evidence="1" type="ORF">BJF91_15020</name>
</gene>
<dbReference type="PIRSF" id="PIRSF015736">
    <property type="entry name" value="MI"/>
    <property type="match status" value="1"/>
</dbReference>
<accession>A0A1Q9A7M7</accession>
<proteinExistence type="predicted"/>
<dbReference type="InterPro" id="IPR026286">
    <property type="entry name" value="MaiA/AMDase"/>
</dbReference>
<dbReference type="InterPro" id="IPR053714">
    <property type="entry name" value="Iso_Racemase_Enz_sf"/>
</dbReference>
<protein>
    <submittedName>
        <fullName evidence="1">Asp/Glu/hydantoin racemase</fullName>
    </submittedName>
</protein>
<dbReference type="Pfam" id="PF17645">
    <property type="entry name" value="Amdase"/>
    <property type="match status" value="1"/>
</dbReference>
<evidence type="ECO:0000313" key="1">
    <source>
        <dbReference type="EMBL" id="OLP50577.1"/>
    </source>
</evidence>
<dbReference type="PANTHER" id="PTHR40267">
    <property type="entry name" value="BLR3294 PROTEIN"/>
    <property type="match status" value="1"/>
</dbReference>
<sequence length="251" mass="27067">MLDSYHLQETPVTSLRIGMLTPSSNTVLEPVTMKMIKDLPDVTAHFSRFKVTAIGLDAAALSQFDDRPMLTAAELLADAKVDVIVWNGTSAGWMGLDCDRRLCERITEVAGIKASTSVLALFDIMRQRKETRIGLATPYTSDVQAAIVKSFANEGVEVICERHQGLRDNFSFSQVPPDAIAEMIASLALSQPDAIAVFCTNLAGAPLVDSLERTYGLAIHDTVATAIHGAMSLTGYDLGKVSGFGRMFSPV</sequence>
<dbReference type="Proteomes" id="UP000185598">
    <property type="component" value="Unassembled WGS sequence"/>
</dbReference>
<dbReference type="STRING" id="887144.BJF91_15020"/>
<organism evidence="1 2">
    <name type="scientific">Allorhizobium taibaishanense</name>
    <dbReference type="NCBI Taxonomy" id="887144"/>
    <lineage>
        <taxon>Bacteria</taxon>
        <taxon>Pseudomonadati</taxon>
        <taxon>Pseudomonadota</taxon>
        <taxon>Alphaproteobacteria</taxon>
        <taxon>Hyphomicrobiales</taxon>
        <taxon>Rhizobiaceae</taxon>
        <taxon>Rhizobium/Agrobacterium group</taxon>
        <taxon>Allorhizobium</taxon>
    </lineage>
</organism>
<name>A0A1Q9A7M7_9HYPH</name>
<comment type="caution">
    <text evidence="1">The sequence shown here is derived from an EMBL/GenBank/DDBJ whole genome shotgun (WGS) entry which is preliminary data.</text>
</comment>
<keyword evidence="2" id="KW-1185">Reference proteome</keyword>